<dbReference type="PRINTS" id="PR00881">
    <property type="entry name" value="L7ARS6FAMILY"/>
</dbReference>
<reference evidence="6" key="2">
    <citation type="journal article" date="2018" name="Biosci. Biotechnol. Biochem.">
        <title>Polysaccharide hydrolase of the hadal zone amphipods Hirondellea gigas.</title>
        <authorList>
            <person name="Kobayashi H."/>
            <person name="Nagahama T."/>
            <person name="Arai W."/>
            <person name="Sasagawa Y."/>
            <person name="Umeda M."/>
            <person name="Hayashi T."/>
            <person name="Nikaido I."/>
            <person name="Watanabe H."/>
            <person name="Oguri K."/>
            <person name="Kitazato H."/>
            <person name="Fujioka K."/>
            <person name="Kido Y."/>
            <person name="Takami H."/>
        </authorList>
    </citation>
    <scope>NUCLEOTIDE SEQUENCE</scope>
    <source>
        <tissue evidence="6">Whole body</tissue>
    </source>
</reference>
<organism evidence="6">
    <name type="scientific">Hirondellea gigas</name>
    <dbReference type="NCBI Taxonomy" id="1518452"/>
    <lineage>
        <taxon>Eukaryota</taxon>
        <taxon>Metazoa</taxon>
        <taxon>Ecdysozoa</taxon>
        <taxon>Arthropoda</taxon>
        <taxon>Crustacea</taxon>
        <taxon>Multicrustacea</taxon>
        <taxon>Malacostraca</taxon>
        <taxon>Eumalacostraca</taxon>
        <taxon>Peracarida</taxon>
        <taxon>Amphipoda</taxon>
        <taxon>Amphilochidea</taxon>
        <taxon>Lysianassida</taxon>
        <taxon>Lysianassidira</taxon>
        <taxon>Lysianassoidea</taxon>
        <taxon>Lysianassidae</taxon>
        <taxon>Hirondellea</taxon>
    </lineage>
</organism>
<dbReference type="FunFam" id="3.30.1330.30:FF:000003">
    <property type="entry name" value="60S ribosomal protein L7a"/>
    <property type="match status" value="1"/>
</dbReference>
<dbReference type="SUPFAM" id="SSF55315">
    <property type="entry name" value="L30e-like"/>
    <property type="match status" value="1"/>
</dbReference>
<comment type="function">
    <text evidence="4">Component of the ribosome.</text>
</comment>
<dbReference type="EMBL" id="IACT01004427">
    <property type="protein sequence ID" value="LAC23620.1"/>
    <property type="molecule type" value="mRNA"/>
</dbReference>
<evidence type="ECO:0000256" key="2">
    <source>
        <dbReference type="ARBA" id="ARBA00022980"/>
    </source>
</evidence>
<comment type="similarity">
    <text evidence="1 4">Belongs to the eukaryotic ribosomal protein eL8 family.</text>
</comment>
<dbReference type="InterPro" id="IPR029064">
    <property type="entry name" value="Ribosomal_eL30-like_sf"/>
</dbReference>
<keyword evidence="2 4" id="KW-0689">Ribosomal protein</keyword>
<feature type="domain" description="Ribosomal protein eL8/eL30/eS12/Gadd45" evidence="5">
    <location>
        <begin position="80"/>
        <end position="160"/>
    </location>
</feature>
<dbReference type="InterPro" id="IPR050257">
    <property type="entry name" value="eL8/uL1-like"/>
</dbReference>
<reference evidence="7" key="1">
    <citation type="submission" date="2017-11" db="EMBL/GenBank/DDBJ databases">
        <title>The sensing device of the deep-sea amphipod.</title>
        <authorList>
            <person name="Kobayashi H."/>
            <person name="Nagahama T."/>
            <person name="Arai W."/>
            <person name="Sasagawa Y."/>
            <person name="Umeda M."/>
            <person name="Hayashi T."/>
            <person name="Nikaido I."/>
            <person name="Watanabe H."/>
            <person name="Oguri K."/>
            <person name="Kitazato H."/>
            <person name="Fujioka K."/>
            <person name="Kido Y."/>
            <person name="Takami H."/>
        </authorList>
    </citation>
    <scope>NUCLEOTIDE SEQUENCE</scope>
    <source>
        <tissue evidence="7">Whole body</tissue>
    </source>
</reference>
<dbReference type="GO" id="GO:0042254">
    <property type="term" value="P:ribosome biogenesis"/>
    <property type="evidence" value="ECO:0007669"/>
    <property type="project" value="InterPro"/>
</dbReference>
<evidence type="ECO:0000256" key="1">
    <source>
        <dbReference type="ARBA" id="ARBA00007337"/>
    </source>
</evidence>
<evidence type="ECO:0000256" key="3">
    <source>
        <dbReference type="ARBA" id="ARBA00023274"/>
    </source>
</evidence>
<dbReference type="PANTHER" id="PTHR23105">
    <property type="entry name" value="RIBOSOMAL PROTEIN L7AE FAMILY MEMBER"/>
    <property type="match status" value="1"/>
</dbReference>
<dbReference type="InterPro" id="IPR018492">
    <property type="entry name" value="Ribosomal_eL8/Nhp2"/>
</dbReference>
<dbReference type="InterPro" id="IPR001921">
    <property type="entry name" value="Ribosomal_eL8_euk"/>
</dbReference>
<protein>
    <recommendedName>
        <fullName evidence="4">60S ribosomal protein L7a</fullName>
    </recommendedName>
</protein>
<dbReference type="EMBL" id="IACF01004120">
    <property type="protein sequence ID" value="LAB69714.1"/>
    <property type="molecule type" value="mRNA"/>
</dbReference>
<evidence type="ECO:0000313" key="7">
    <source>
        <dbReference type="EMBL" id="LAC23620.1"/>
    </source>
</evidence>
<dbReference type="PRINTS" id="PR00882">
    <property type="entry name" value="RIBOSOMALL7A"/>
</dbReference>
<dbReference type="PROSITE" id="PS01082">
    <property type="entry name" value="RIBOSOMAL_L7AE"/>
    <property type="match status" value="1"/>
</dbReference>
<dbReference type="AlphaFoldDB" id="A0A2P2I6S0"/>
<name>A0A2P2I6S0_9CRUS</name>
<dbReference type="InterPro" id="IPR004037">
    <property type="entry name" value="Ribosomal_eL8-like_CS"/>
</dbReference>
<evidence type="ECO:0000259" key="5">
    <source>
        <dbReference type="Pfam" id="PF01248"/>
    </source>
</evidence>
<evidence type="ECO:0000256" key="4">
    <source>
        <dbReference type="RuleBase" id="RU367042"/>
    </source>
</evidence>
<dbReference type="Pfam" id="PF01248">
    <property type="entry name" value="Ribosomal_L7Ae"/>
    <property type="match status" value="1"/>
</dbReference>
<proteinExistence type="evidence at transcript level"/>
<dbReference type="GO" id="GO:0022625">
    <property type="term" value="C:cytosolic large ribosomal subunit"/>
    <property type="evidence" value="ECO:0007669"/>
    <property type="project" value="UniProtKB-UniRule"/>
</dbReference>
<sequence>MSRMIRWPRYIRIQRQRAILKARLKIPPAIHQFSETLDKNQASEIFKLMAKYRPENRKEKKHRLYQAAKDKVDQKQQSERDVSTKPKVLKFGLKHVTQLVEQKKAKLVVIAHDVEPIELVLWLPALCKKMDVPYCIVKSKARLGAFVHQKTAAVLAFTDVRKGTDDATLQKLCASVRPSFNDSATKSWGGGKLGIKAKTRVDRIEREFAREEQQKMEV</sequence>
<keyword evidence="3 4" id="KW-0687">Ribonucleoprotein</keyword>
<accession>A0A2P2I6S0</accession>
<dbReference type="InterPro" id="IPR004038">
    <property type="entry name" value="Ribosomal_eL8/eL30/eS12/Gad45"/>
</dbReference>
<dbReference type="GO" id="GO:0003723">
    <property type="term" value="F:RNA binding"/>
    <property type="evidence" value="ECO:0007669"/>
    <property type="project" value="UniProtKB-UniRule"/>
</dbReference>
<dbReference type="Gene3D" id="3.30.1330.30">
    <property type="match status" value="1"/>
</dbReference>
<evidence type="ECO:0000313" key="6">
    <source>
        <dbReference type="EMBL" id="LAB69714.1"/>
    </source>
</evidence>